<feature type="compositionally biased region" description="Polar residues" evidence="1">
    <location>
        <begin position="7"/>
        <end position="21"/>
    </location>
</feature>
<feature type="compositionally biased region" description="Basic and acidic residues" evidence="1">
    <location>
        <begin position="102"/>
        <end position="124"/>
    </location>
</feature>
<gene>
    <name evidence="2" type="ORF">ADEAN_000049000</name>
</gene>
<accession>A0A7G2C166</accession>
<keyword evidence="3" id="KW-1185">Reference proteome</keyword>
<dbReference type="PANTHER" id="PTHR37028">
    <property type="entry name" value="UNNAMED PRODUCT-RELATED"/>
    <property type="match status" value="1"/>
</dbReference>
<dbReference type="VEuPathDB" id="TriTrypDB:ADEAN_000049000"/>
<reference evidence="2 3" key="1">
    <citation type="submission" date="2020-08" db="EMBL/GenBank/DDBJ databases">
        <authorList>
            <person name="Newling K."/>
            <person name="Davey J."/>
            <person name="Forrester S."/>
        </authorList>
    </citation>
    <scope>NUCLEOTIDE SEQUENCE [LARGE SCALE GENOMIC DNA]</scope>
    <source>
        <strain evidence="3">Crithidia deanei Carvalho (ATCC PRA-265)</strain>
    </source>
</reference>
<proteinExistence type="predicted"/>
<organism evidence="2 3">
    <name type="scientific">Angomonas deanei</name>
    <dbReference type="NCBI Taxonomy" id="59799"/>
    <lineage>
        <taxon>Eukaryota</taxon>
        <taxon>Discoba</taxon>
        <taxon>Euglenozoa</taxon>
        <taxon>Kinetoplastea</taxon>
        <taxon>Metakinetoplastina</taxon>
        <taxon>Trypanosomatida</taxon>
        <taxon>Trypanosomatidae</taxon>
        <taxon>Strigomonadinae</taxon>
        <taxon>Angomonas</taxon>
    </lineage>
</organism>
<evidence type="ECO:0000313" key="2">
    <source>
        <dbReference type="EMBL" id="CAD2213054.1"/>
    </source>
</evidence>
<dbReference type="EMBL" id="LR877145">
    <property type="protein sequence ID" value="CAD2213054.1"/>
    <property type="molecule type" value="Genomic_DNA"/>
</dbReference>
<evidence type="ECO:0000313" key="3">
    <source>
        <dbReference type="Proteomes" id="UP000515908"/>
    </source>
</evidence>
<feature type="region of interest" description="Disordered" evidence="1">
    <location>
        <begin position="1"/>
        <end position="25"/>
    </location>
</feature>
<feature type="compositionally biased region" description="Polar residues" evidence="1">
    <location>
        <begin position="75"/>
        <end position="98"/>
    </location>
</feature>
<sequence length="294" mass="33969">MHRAVDESNSSHTIDPNTTDGSGVETPVVVRYYRLGTTQRHQTDRMLQDIKERILQKRREEYAEKDCTFRPQTERPPSTNVSVGKWSNESASSEQVYSRLSRYAEERSRRLEEKSRQKERNEDEALHGLFQPIINSRKFNRSYSTASAPVEERLLNYGEEVNLSLEAKRKEREQRLEWEMRHPSHSVQSTAESAASFDYRNQTLLQKRERLWVEAERKLRDGASFAPKVCPTSSAIDYANLKKSGLNAAFPGSNDRGALLYYTHQATGEELSRAEQEAERAARYANRPQTKPQL</sequence>
<dbReference type="PANTHER" id="PTHR37028:SF8">
    <property type="entry name" value="200 KDA ANTIGEN P200"/>
    <property type="match status" value="1"/>
</dbReference>
<feature type="region of interest" description="Disordered" evidence="1">
    <location>
        <begin position="65"/>
        <end position="124"/>
    </location>
</feature>
<feature type="compositionally biased region" description="Basic and acidic residues" evidence="1">
    <location>
        <begin position="270"/>
        <end position="282"/>
    </location>
</feature>
<name>A0A7G2C166_9TRYP</name>
<dbReference type="Proteomes" id="UP000515908">
    <property type="component" value="Chromosome 01"/>
</dbReference>
<evidence type="ECO:0000256" key="1">
    <source>
        <dbReference type="SAM" id="MobiDB-lite"/>
    </source>
</evidence>
<feature type="region of interest" description="Disordered" evidence="1">
    <location>
        <begin position="269"/>
        <end position="294"/>
    </location>
</feature>
<dbReference type="AlphaFoldDB" id="A0A7G2C166"/>
<protein>
    <submittedName>
        <fullName evidence="2">Uncharacterized protein</fullName>
    </submittedName>
</protein>